<dbReference type="GO" id="GO:0006779">
    <property type="term" value="P:porphyrin-containing compound biosynthetic process"/>
    <property type="evidence" value="ECO:0007669"/>
    <property type="project" value="InterPro"/>
</dbReference>
<comment type="subcellular location">
    <subcellularLocation>
        <location evidence="9">Cytoplasm</location>
    </subcellularLocation>
</comment>
<keyword evidence="4 9" id="KW-0949">S-adenosyl-L-methionine</keyword>
<dbReference type="CDD" id="cd01335">
    <property type="entry name" value="Radical_SAM"/>
    <property type="match status" value="1"/>
</dbReference>
<dbReference type="RefSeq" id="WP_184088683.1">
    <property type="nucleotide sequence ID" value="NZ_AP023367.1"/>
</dbReference>
<dbReference type="InterPro" id="IPR058240">
    <property type="entry name" value="rSAM_sf"/>
</dbReference>
<dbReference type="SFLD" id="SFLDF00288">
    <property type="entry name" value="HemN-like__clustered_with_nucl"/>
    <property type="match status" value="1"/>
</dbReference>
<comment type="function">
    <text evidence="9">Probably acts as a heme chaperone, transferring heme to an unknown acceptor. Binds one molecule of heme per monomer, possibly covalently. Binds 1 [4Fe-4S] cluster. The cluster is coordinated with 3 cysteines and an exchangeable S-adenosyl-L-methionine.</text>
</comment>
<dbReference type="GO" id="GO:0046872">
    <property type="term" value="F:metal ion binding"/>
    <property type="evidence" value="ECO:0007669"/>
    <property type="project" value="UniProtKB-UniRule"/>
</dbReference>
<dbReference type="KEGG" id="acel:acsn021_25210"/>
<dbReference type="NCBIfam" id="TIGR00539">
    <property type="entry name" value="hemN_rel"/>
    <property type="match status" value="1"/>
</dbReference>
<evidence type="ECO:0000313" key="11">
    <source>
        <dbReference type="Proteomes" id="UP000515561"/>
    </source>
</evidence>
<dbReference type="SFLD" id="SFLDG01082">
    <property type="entry name" value="B12-binding_domain_containing"/>
    <property type="match status" value="1"/>
</dbReference>
<keyword evidence="6 9" id="KW-0408">Iron</keyword>
<dbReference type="GO" id="GO:0051539">
    <property type="term" value="F:4 iron, 4 sulfur cluster binding"/>
    <property type="evidence" value="ECO:0007669"/>
    <property type="project" value="UniProtKB-UniRule"/>
</dbReference>
<dbReference type="SFLD" id="SFLDF00562">
    <property type="entry name" value="HemN-like__clustered_with_heat"/>
    <property type="match status" value="1"/>
</dbReference>
<dbReference type="EMBL" id="AP023367">
    <property type="protein sequence ID" value="BCJ94952.1"/>
    <property type="molecule type" value="Genomic_DNA"/>
</dbReference>
<dbReference type="InterPro" id="IPR004559">
    <property type="entry name" value="HemW-like"/>
</dbReference>
<proteinExistence type="inferred from homology"/>
<keyword evidence="8 9" id="KW-0143">Chaperone</keyword>
<dbReference type="Proteomes" id="UP000515561">
    <property type="component" value="Chromosome"/>
</dbReference>
<dbReference type="Pfam" id="PF04055">
    <property type="entry name" value="Radical_SAM"/>
    <property type="match status" value="1"/>
</dbReference>
<dbReference type="PANTHER" id="PTHR13932">
    <property type="entry name" value="COPROPORPHYRINIGEN III OXIDASE"/>
    <property type="match status" value="1"/>
</dbReference>
<evidence type="ECO:0000256" key="1">
    <source>
        <dbReference type="ARBA" id="ARBA00006100"/>
    </source>
</evidence>
<dbReference type="GO" id="GO:0005737">
    <property type="term" value="C:cytoplasm"/>
    <property type="evidence" value="ECO:0007669"/>
    <property type="project" value="UniProtKB-SubCell"/>
</dbReference>
<keyword evidence="5 9" id="KW-0479">Metal-binding</keyword>
<evidence type="ECO:0000256" key="3">
    <source>
        <dbReference type="ARBA" id="ARBA00022617"/>
    </source>
</evidence>
<evidence type="ECO:0000256" key="8">
    <source>
        <dbReference type="ARBA" id="ARBA00023186"/>
    </source>
</evidence>
<evidence type="ECO:0000256" key="6">
    <source>
        <dbReference type="ARBA" id="ARBA00023004"/>
    </source>
</evidence>
<accession>A0A6S6R670</accession>
<protein>
    <recommendedName>
        <fullName evidence="2 9">Heme chaperone HemW</fullName>
    </recommendedName>
</protein>
<evidence type="ECO:0000256" key="9">
    <source>
        <dbReference type="RuleBase" id="RU364116"/>
    </source>
</evidence>
<evidence type="ECO:0000313" key="10">
    <source>
        <dbReference type="EMBL" id="BCJ94952.1"/>
    </source>
</evidence>
<dbReference type="Pfam" id="PF06969">
    <property type="entry name" value="HemN_C"/>
    <property type="match status" value="1"/>
</dbReference>
<dbReference type="PANTHER" id="PTHR13932:SF5">
    <property type="entry name" value="RADICAL S-ADENOSYL METHIONINE DOMAIN-CONTAINING PROTEIN 1, MITOCHONDRIAL"/>
    <property type="match status" value="1"/>
</dbReference>
<gene>
    <name evidence="10" type="primary">hemN</name>
    <name evidence="10" type="ORF">acsn021_25210</name>
</gene>
<sequence>MKRDLSLYIHVPFCEKKCDYCDFLSGPADKAIQSKYVDALVNEIKSYKQFAEEYLINTIFIGGGTPSFLVAEHINNILDAVYKNFSLKASPENIEITLEVNPGTVNYDKFVQYKKSGINRLSIGLQSTDNEELKLLGRIHTYEEFLENYKAAREAGFQNINLDLISALPGQSLKSWKNTLERAAALKPEHISAYSLILEEGTPFYRRYREEDQDEELDRVIYKETKSFLEEQGYIRYEVSNYAKPGYEAKHNLVYWTRGEYLGLGLGSASLIKEERFTKETVLTDYIEIFKNGSLPIERLKKEKEQLTVKKQMEEFMFLGLRLCNGIDKADFFRDFGKTVDEIYGDILKKSEEEGLIVSKRERIYLTEKGTDLSNLVMSRFLFD</sequence>
<dbReference type="SUPFAM" id="SSF102114">
    <property type="entry name" value="Radical SAM enzymes"/>
    <property type="match status" value="1"/>
</dbReference>
<dbReference type="InterPro" id="IPR006638">
    <property type="entry name" value="Elp3/MiaA/NifB-like_rSAM"/>
</dbReference>
<evidence type="ECO:0000256" key="7">
    <source>
        <dbReference type="ARBA" id="ARBA00023014"/>
    </source>
</evidence>
<dbReference type="SFLD" id="SFLDS00029">
    <property type="entry name" value="Radical_SAM"/>
    <property type="match status" value="1"/>
</dbReference>
<dbReference type="GO" id="GO:0004109">
    <property type="term" value="F:coproporphyrinogen oxidase activity"/>
    <property type="evidence" value="ECO:0007669"/>
    <property type="project" value="InterPro"/>
</dbReference>
<organism evidence="10 11">
    <name type="scientific">Anaerocolumna cellulosilytica</name>
    <dbReference type="NCBI Taxonomy" id="433286"/>
    <lineage>
        <taxon>Bacteria</taxon>
        <taxon>Bacillati</taxon>
        <taxon>Bacillota</taxon>
        <taxon>Clostridia</taxon>
        <taxon>Lachnospirales</taxon>
        <taxon>Lachnospiraceae</taxon>
        <taxon>Anaerocolumna</taxon>
    </lineage>
</organism>
<comment type="similarity">
    <text evidence="1">Belongs to the anaerobic coproporphyrinogen-III oxidase family. HemW subfamily.</text>
</comment>
<evidence type="ECO:0000256" key="4">
    <source>
        <dbReference type="ARBA" id="ARBA00022691"/>
    </source>
</evidence>
<name>A0A6S6R670_9FIRM</name>
<evidence type="ECO:0000256" key="5">
    <source>
        <dbReference type="ARBA" id="ARBA00022723"/>
    </source>
</evidence>
<keyword evidence="11" id="KW-1185">Reference proteome</keyword>
<dbReference type="SFLD" id="SFLDG01065">
    <property type="entry name" value="anaerobic_coproporphyrinogen-I"/>
    <property type="match status" value="1"/>
</dbReference>
<dbReference type="AlphaFoldDB" id="A0A6S6R670"/>
<dbReference type="InterPro" id="IPR013785">
    <property type="entry name" value="Aldolase_TIM"/>
</dbReference>
<dbReference type="InterPro" id="IPR010723">
    <property type="entry name" value="HemN_C"/>
</dbReference>
<dbReference type="InterPro" id="IPR007197">
    <property type="entry name" value="rSAM"/>
</dbReference>
<dbReference type="InterPro" id="IPR034505">
    <property type="entry name" value="Coproporphyrinogen-III_oxidase"/>
</dbReference>
<keyword evidence="9" id="KW-0004">4Fe-4S</keyword>
<reference evidence="10 11" key="1">
    <citation type="journal article" date="2016" name="Int. J. Syst. Evol. Microbiol.">
        <title>Descriptions of Anaerotaenia torta gen. nov., sp. nov. and Anaerocolumna cellulosilytica gen. nov., sp. nov. isolated from a methanogenic reactor of cattle waste.</title>
        <authorList>
            <person name="Uek A."/>
            <person name="Ohtaki Y."/>
            <person name="Kaku N."/>
            <person name="Ueki K."/>
        </authorList>
    </citation>
    <scope>NUCLEOTIDE SEQUENCE [LARGE SCALE GENOMIC DNA]</scope>
    <source>
        <strain evidence="10 11">SN021</strain>
    </source>
</reference>
<dbReference type="Gene3D" id="3.20.20.70">
    <property type="entry name" value="Aldolase class I"/>
    <property type="match status" value="1"/>
</dbReference>
<keyword evidence="3 9" id="KW-0349">Heme</keyword>
<keyword evidence="9" id="KW-0963">Cytoplasm</keyword>
<dbReference type="SMART" id="SM00729">
    <property type="entry name" value="Elp3"/>
    <property type="match status" value="1"/>
</dbReference>
<evidence type="ECO:0000256" key="2">
    <source>
        <dbReference type="ARBA" id="ARBA00017228"/>
    </source>
</evidence>
<dbReference type="PROSITE" id="PS51918">
    <property type="entry name" value="RADICAL_SAM"/>
    <property type="match status" value="1"/>
</dbReference>
<keyword evidence="7 9" id="KW-0411">Iron-sulfur</keyword>